<dbReference type="PANTHER" id="PTHR31901">
    <property type="entry name" value="GH3 DOMAIN-CONTAINING PROTEIN"/>
    <property type="match status" value="1"/>
</dbReference>
<protein>
    <recommendedName>
        <fullName evidence="1">GH3 C-terminal domain-containing protein</fullName>
    </recommendedName>
</protein>
<dbReference type="InterPro" id="IPR004993">
    <property type="entry name" value="GH3"/>
</dbReference>
<reference evidence="2 3" key="1">
    <citation type="submission" date="2022-03" db="EMBL/GenBank/DDBJ databases">
        <authorList>
            <person name="Nunn A."/>
            <person name="Chopra R."/>
            <person name="Nunn A."/>
            <person name="Contreras Garrido A."/>
        </authorList>
    </citation>
    <scope>NUCLEOTIDE SEQUENCE [LARGE SCALE GENOMIC DNA]</scope>
</reference>
<dbReference type="Proteomes" id="UP000836841">
    <property type="component" value="Chromosome 1"/>
</dbReference>
<evidence type="ECO:0000313" key="3">
    <source>
        <dbReference type="Proteomes" id="UP000836841"/>
    </source>
</evidence>
<dbReference type="GO" id="GO:0016881">
    <property type="term" value="F:acid-amino acid ligase activity"/>
    <property type="evidence" value="ECO:0007669"/>
    <property type="project" value="TreeGrafter"/>
</dbReference>
<accession>A0AAU9RD59</accession>
<evidence type="ECO:0000259" key="1">
    <source>
        <dbReference type="Pfam" id="PF23572"/>
    </source>
</evidence>
<dbReference type="Pfam" id="PF23572">
    <property type="entry name" value="GH3_C"/>
    <property type="match status" value="1"/>
</dbReference>
<organism evidence="2 3">
    <name type="scientific">Thlaspi arvense</name>
    <name type="common">Field penny-cress</name>
    <dbReference type="NCBI Taxonomy" id="13288"/>
    <lineage>
        <taxon>Eukaryota</taxon>
        <taxon>Viridiplantae</taxon>
        <taxon>Streptophyta</taxon>
        <taxon>Embryophyta</taxon>
        <taxon>Tracheophyta</taxon>
        <taxon>Spermatophyta</taxon>
        <taxon>Magnoliopsida</taxon>
        <taxon>eudicotyledons</taxon>
        <taxon>Gunneridae</taxon>
        <taxon>Pentapetalae</taxon>
        <taxon>rosids</taxon>
        <taxon>malvids</taxon>
        <taxon>Brassicales</taxon>
        <taxon>Brassicaceae</taxon>
        <taxon>Thlaspideae</taxon>
        <taxon>Thlaspi</taxon>
    </lineage>
</organism>
<gene>
    <name evidence="2" type="ORF">TAV2_LOCUS143</name>
</gene>
<evidence type="ECO:0000313" key="2">
    <source>
        <dbReference type="EMBL" id="CAH2036169.1"/>
    </source>
</evidence>
<feature type="domain" description="GH3 C-terminal" evidence="1">
    <location>
        <begin position="47"/>
        <end position="104"/>
    </location>
</feature>
<name>A0AAU9RD59_THLAR</name>
<sequence>MLLSIGMDQTNEEYLFKALNRAKMVLDSSDLMLADFSSYADISTTPVIEDSLDDEYKYCRSNEFVGPLEIRVVNDGTFDSLMDLAISKGASVAQYKTPTCITSEKALEILEENVVARFSNIRSVSDAA</sequence>
<dbReference type="InterPro" id="IPR055378">
    <property type="entry name" value="GH3_C"/>
</dbReference>
<dbReference type="PANTHER" id="PTHR31901:SF49">
    <property type="entry name" value="(RAPE) HYPOTHETICAL PROTEIN"/>
    <property type="match status" value="1"/>
</dbReference>
<dbReference type="EMBL" id="OU466857">
    <property type="protein sequence ID" value="CAH2036169.1"/>
    <property type="molecule type" value="Genomic_DNA"/>
</dbReference>
<keyword evidence="3" id="KW-1185">Reference proteome</keyword>
<dbReference type="AlphaFoldDB" id="A0AAU9RD59"/>
<dbReference type="GO" id="GO:0005737">
    <property type="term" value="C:cytoplasm"/>
    <property type="evidence" value="ECO:0007669"/>
    <property type="project" value="TreeGrafter"/>
</dbReference>
<proteinExistence type="predicted"/>